<reference evidence="11 12" key="1">
    <citation type="journal article" date="2021" name="Elife">
        <title>Chloroplast acquisition without the gene transfer in kleptoplastic sea slugs, Plakobranchus ocellatus.</title>
        <authorList>
            <person name="Maeda T."/>
            <person name="Takahashi S."/>
            <person name="Yoshida T."/>
            <person name="Shimamura S."/>
            <person name="Takaki Y."/>
            <person name="Nagai Y."/>
            <person name="Toyoda A."/>
            <person name="Suzuki Y."/>
            <person name="Arimoto A."/>
            <person name="Ishii H."/>
            <person name="Satoh N."/>
            <person name="Nishiyama T."/>
            <person name="Hasebe M."/>
            <person name="Maruyama T."/>
            <person name="Minagawa J."/>
            <person name="Obokata J."/>
            <person name="Shigenobu S."/>
        </authorList>
    </citation>
    <scope>NUCLEOTIDE SEQUENCE [LARGE SCALE GENOMIC DNA]</scope>
</reference>
<feature type="transmembrane region" description="Helical" evidence="9">
    <location>
        <begin position="256"/>
        <end position="276"/>
    </location>
</feature>
<dbReference type="PROSITE" id="PS50866">
    <property type="entry name" value="GOLD"/>
    <property type="match status" value="1"/>
</dbReference>
<dbReference type="EMBL" id="BLXT01003752">
    <property type="protein sequence ID" value="GFO05724.1"/>
    <property type="molecule type" value="Genomic_DNA"/>
</dbReference>
<dbReference type="InterPro" id="IPR036598">
    <property type="entry name" value="GOLD_dom_sf"/>
</dbReference>
<evidence type="ECO:0000256" key="2">
    <source>
        <dbReference type="ARBA" id="ARBA00007104"/>
    </source>
</evidence>
<comment type="similarity">
    <text evidence="2 8">Belongs to the EMP24/GP25L family.</text>
</comment>
<dbReference type="InterPro" id="IPR009038">
    <property type="entry name" value="GOLD_dom"/>
</dbReference>
<proteinExistence type="inferred from homology"/>
<keyword evidence="6 9" id="KW-0472">Membrane</keyword>
<keyword evidence="5 9" id="KW-1133">Transmembrane helix</keyword>
<evidence type="ECO:0000256" key="6">
    <source>
        <dbReference type="ARBA" id="ARBA00023136"/>
    </source>
</evidence>
<evidence type="ECO:0000256" key="7">
    <source>
        <dbReference type="ARBA" id="ARBA00037847"/>
    </source>
</evidence>
<dbReference type="Proteomes" id="UP000735302">
    <property type="component" value="Unassembled WGS sequence"/>
</dbReference>
<dbReference type="AlphaFoldDB" id="A0AAV4AH18"/>
<evidence type="ECO:0000256" key="4">
    <source>
        <dbReference type="ARBA" id="ARBA00022729"/>
    </source>
</evidence>
<dbReference type="SUPFAM" id="SSF101576">
    <property type="entry name" value="Supernatant protein factor (SPF), C-terminal domain"/>
    <property type="match status" value="1"/>
</dbReference>
<dbReference type="GO" id="GO:0016020">
    <property type="term" value="C:membrane"/>
    <property type="evidence" value="ECO:0007669"/>
    <property type="project" value="UniProtKB-SubCell"/>
</dbReference>
<keyword evidence="3 8" id="KW-0812">Transmembrane</keyword>
<dbReference type="Pfam" id="PF01105">
    <property type="entry name" value="EMP24_GP25L"/>
    <property type="match status" value="1"/>
</dbReference>
<evidence type="ECO:0000256" key="1">
    <source>
        <dbReference type="ARBA" id="ARBA00004479"/>
    </source>
</evidence>
<gene>
    <name evidence="11" type="ORF">PoB_003222900</name>
</gene>
<evidence type="ECO:0000256" key="9">
    <source>
        <dbReference type="SAM" id="Phobius"/>
    </source>
</evidence>
<comment type="subcellular location">
    <subcellularLocation>
        <location evidence="7">Endomembrane system</location>
        <topology evidence="7">Single-pass membrane protein</topology>
    </subcellularLocation>
    <subcellularLocation>
        <location evidence="1 8">Membrane</location>
        <topology evidence="1 8">Single-pass type I membrane protein</topology>
    </subcellularLocation>
</comment>
<evidence type="ECO:0000313" key="12">
    <source>
        <dbReference type="Proteomes" id="UP000735302"/>
    </source>
</evidence>
<sequence length="299" mass="34302">MHGPKKHGFHSTDSQCLIRSETDYRIHFCSPNFNNKLGGQVFNSANRINSKNFRKSQLVPGSATCTVIVCLLLLLLELPSFVRSEDVLGVKDDEFDFDGLPGAQHDFKVYVHAGMEECFFQRVAQGAEFYARFEVLKGVERDVDFYLRGRSGEVLQHKTGTDGFLHQKAMNEGVYAVCIDNVFDRYGYKVVYVYIVTLVMQDWLKYQEELQKIELMAKNFSVSLSTVETSINEMKQSQSKARFNVVRDWYRVTSNLYYVGMWSIMQCGLIIFASVAQVYSLRRLFRTTTTTPTTSKPRA</sequence>
<organism evidence="11 12">
    <name type="scientific">Plakobranchus ocellatus</name>
    <dbReference type="NCBI Taxonomy" id="259542"/>
    <lineage>
        <taxon>Eukaryota</taxon>
        <taxon>Metazoa</taxon>
        <taxon>Spiralia</taxon>
        <taxon>Lophotrochozoa</taxon>
        <taxon>Mollusca</taxon>
        <taxon>Gastropoda</taxon>
        <taxon>Heterobranchia</taxon>
        <taxon>Euthyneura</taxon>
        <taxon>Panpulmonata</taxon>
        <taxon>Sacoglossa</taxon>
        <taxon>Placobranchoidea</taxon>
        <taxon>Plakobranchidae</taxon>
        <taxon>Plakobranchus</taxon>
    </lineage>
</organism>
<protein>
    <submittedName>
        <fullName evidence="11">Transmembrane emp24 domain-containing protein</fullName>
    </submittedName>
</protein>
<accession>A0AAV4AH18</accession>
<evidence type="ECO:0000256" key="5">
    <source>
        <dbReference type="ARBA" id="ARBA00022989"/>
    </source>
</evidence>
<evidence type="ECO:0000256" key="8">
    <source>
        <dbReference type="RuleBase" id="RU003827"/>
    </source>
</evidence>
<evidence type="ECO:0000259" key="10">
    <source>
        <dbReference type="PROSITE" id="PS50866"/>
    </source>
</evidence>
<keyword evidence="12" id="KW-1185">Reference proteome</keyword>
<comment type="caution">
    <text evidence="11">The sequence shown here is derived from an EMBL/GenBank/DDBJ whole genome shotgun (WGS) entry which is preliminary data.</text>
</comment>
<dbReference type="PANTHER" id="PTHR22811">
    <property type="entry name" value="TRANSMEMBRANE EMP24 DOMAIN-CONTAINING PROTEIN"/>
    <property type="match status" value="1"/>
</dbReference>
<evidence type="ECO:0000313" key="11">
    <source>
        <dbReference type="EMBL" id="GFO05724.1"/>
    </source>
</evidence>
<feature type="domain" description="GOLD" evidence="10">
    <location>
        <begin position="116"/>
        <end position="197"/>
    </location>
</feature>
<name>A0AAV4AH18_9GAST</name>
<evidence type="ECO:0000256" key="3">
    <source>
        <dbReference type="ARBA" id="ARBA00022692"/>
    </source>
</evidence>
<dbReference type="InterPro" id="IPR015720">
    <property type="entry name" value="Emp24-like"/>
</dbReference>
<dbReference type="GO" id="GO:0012505">
    <property type="term" value="C:endomembrane system"/>
    <property type="evidence" value="ECO:0007669"/>
    <property type="project" value="UniProtKB-SubCell"/>
</dbReference>
<keyword evidence="4" id="KW-0732">Signal</keyword>
<dbReference type="SMART" id="SM01190">
    <property type="entry name" value="EMP24_GP25L"/>
    <property type="match status" value="1"/>
</dbReference>